<keyword evidence="3" id="KW-1185">Reference proteome</keyword>
<dbReference type="InterPro" id="IPR038955">
    <property type="entry name" value="PriA/CPL1_fungi"/>
</dbReference>
<evidence type="ECO:0000313" key="3">
    <source>
        <dbReference type="Proteomes" id="UP000054166"/>
    </source>
</evidence>
<name>A0A0C3C6E8_PILCF</name>
<sequence length="79" mass="7927">MGLTACPITSASGPSGDFECLDTNNELESCGGCASIGQGLDCAAIEGAWNVGCEQGTCAVYTCIAGFRPSRDGKSCIAI</sequence>
<proteinExistence type="predicted"/>
<organism evidence="2 3">
    <name type="scientific">Piloderma croceum (strain F 1598)</name>
    <dbReference type="NCBI Taxonomy" id="765440"/>
    <lineage>
        <taxon>Eukaryota</taxon>
        <taxon>Fungi</taxon>
        <taxon>Dikarya</taxon>
        <taxon>Basidiomycota</taxon>
        <taxon>Agaricomycotina</taxon>
        <taxon>Agaricomycetes</taxon>
        <taxon>Agaricomycetidae</taxon>
        <taxon>Atheliales</taxon>
        <taxon>Atheliaceae</taxon>
        <taxon>Piloderma</taxon>
    </lineage>
</organism>
<feature type="domain" description="Protein CPL1-like" evidence="1">
    <location>
        <begin position="18"/>
        <end position="77"/>
    </location>
</feature>
<accession>A0A0C3C6E8</accession>
<gene>
    <name evidence="2" type="ORF">PILCRDRAFT_66166</name>
</gene>
<dbReference type="HOGENOM" id="CLU_196980_0_0_1"/>
<dbReference type="Pfam" id="PF21671">
    <property type="entry name" value="CPL1-like"/>
    <property type="match status" value="1"/>
</dbReference>
<reference evidence="2 3" key="1">
    <citation type="submission" date="2014-04" db="EMBL/GenBank/DDBJ databases">
        <authorList>
            <consortium name="DOE Joint Genome Institute"/>
            <person name="Kuo A."/>
            <person name="Tarkka M."/>
            <person name="Buscot F."/>
            <person name="Kohler A."/>
            <person name="Nagy L.G."/>
            <person name="Floudas D."/>
            <person name="Copeland A."/>
            <person name="Barry K.W."/>
            <person name="Cichocki N."/>
            <person name="Veneault-Fourrey C."/>
            <person name="LaButti K."/>
            <person name="Lindquist E.A."/>
            <person name="Lipzen A."/>
            <person name="Lundell T."/>
            <person name="Morin E."/>
            <person name="Murat C."/>
            <person name="Sun H."/>
            <person name="Tunlid A."/>
            <person name="Henrissat B."/>
            <person name="Grigoriev I.V."/>
            <person name="Hibbett D.S."/>
            <person name="Martin F."/>
            <person name="Nordberg H.P."/>
            <person name="Cantor M.N."/>
            <person name="Hua S.X."/>
        </authorList>
    </citation>
    <scope>NUCLEOTIDE SEQUENCE [LARGE SCALE GENOMIC DNA]</scope>
    <source>
        <strain evidence="2 3">F 1598</strain>
    </source>
</reference>
<dbReference type="OrthoDB" id="439917at2759"/>
<dbReference type="PANTHER" id="PTHR35192">
    <property type="entry name" value="PROTEIN, PUTATIVE-RELATED"/>
    <property type="match status" value="1"/>
</dbReference>
<evidence type="ECO:0000259" key="1">
    <source>
        <dbReference type="Pfam" id="PF21671"/>
    </source>
</evidence>
<evidence type="ECO:0000313" key="2">
    <source>
        <dbReference type="EMBL" id="KIM85217.1"/>
    </source>
</evidence>
<dbReference type="AlphaFoldDB" id="A0A0C3C6E8"/>
<dbReference type="InterPro" id="IPR048661">
    <property type="entry name" value="CPL1-like"/>
</dbReference>
<protein>
    <recommendedName>
        <fullName evidence="1">Protein CPL1-like domain-containing protein</fullName>
    </recommendedName>
</protein>
<dbReference type="STRING" id="765440.A0A0C3C6E8"/>
<dbReference type="PANTHER" id="PTHR35192:SF2">
    <property type="entry name" value="APPLE DOMAIN-CONTAINING PROTEIN"/>
    <property type="match status" value="1"/>
</dbReference>
<dbReference type="EMBL" id="KN832985">
    <property type="protein sequence ID" value="KIM85217.1"/>
    <property type="molecule type" value="Genomic_DNA"/>
</dbReference>
<dbReference type="Proteomes" id="UP000054166">
    <property type="component" value="Unassembled WGS sequence"/>
</dbReference>
<dbReference type="InParanoid" id="A0A0C3C6E8"/>
<reference evidence="3" key="2">
    <citation type="submission" date="2015-01" db="EMBL/GenBank/DDBJ databases">
        <title>Evolutionary Origins and Diversification of the Mycorrhizal Mutualists.</title>
        <authorList>
            <consortium name="DOE Joint Genome Institute"/>
            <consortium name="Mycorrhizal Genomics Consortium"/>
            <person name="Kohler A."/>
            <person name="Kuo A."/>
            <person name="Nagy L.G."/>
            <person name="Floudas D."/>
            <person name="Copeland A."/>
            <person name="Barry K.W."/>
            <person name="Cichocki N."/>
            <person name="Veneault-Fourrey C."/>
            <person name="LaButti K."/>
            <person name="Lindquist E.A."/>
            <person name="Lipzen A."/>
            <person name="Lundell T."/>
            <person name="Morin E."/>
            <person name="Murat C."/>
            <person name="Riley R."/>
            <person name="Ohm R."/>
            <person name="Sun H."/>
            <person name="Tunlid A."/>
            <person name="Henrissat B."/>
            <person name="Grigoriev I.V."/>
            <person name="Hibbett D.S."/>
            <person name="Martin F."/>
        </authorList>
    </citation>
    <scope>NUCLEOTIDE SEQUENCE [LARGE SCALE GENOMIC DNA]</scope>
    <source>
        <strain evidence="3">F 1598</strain>
    </source>
</reference>